<feature type="region of interest" description="Disordered" evidence="1">
    <location>
        <begin position="72"/>
        <end position="109"/>
    </location>
</feature>
<dbReference type="Proteomes" id="UP000193144">
    <property type="component" value="Unassembled WGS sequence"/>
</dbReference>
<gene>
    <name evidence="2" type="ORF">BCR34DRAFT_477973</name>
</gene>
<feature type="compositionally biased region" description="Low complexity" evidence="1">
    <location>
        <begin position="94"/>
        <end position="105"/>
    </location>
</feature>
<dbReference type="EMBL" id="MCFA01000025">
    <property type="protein sequence ID" value="ORY15474.1"/>
    <property type="molecule type" value="Genomic_DNA"/>
</dbReference>
<keyword evidence="3" id="KW-1185">Reference proteome</keyword>
<name>A0A1Y1ZZ42_9PLEO</name>
<dbReference type="OrthoDB" id="5379086at2759"/>
<protein>
    <submittedName>
        <fullName evidence="2">Uncharacterized protein</fullName>
    </submittedName>
</protein>
<evidence type="ECO:0000313" key="2">
    <source>
        <dbReference type="EMBL" id="ORY15474.1"/>
    </source>
</evidence>
<dbReference type="AlphaFoldDB" id="A0A1Y1ZZ42"/>
<sequence>MSAAAGTSGSGEPDMALVGELLEEVSRHAPAIQARKLLVEHYISVGWLDAAMENAKELKRLAPQDSDVTGFLDILNKKPEPPAPDTTSTSTRTVPPKLAPAPALAPRRKPVPVQLPANLDHAKKDLEQGYKSLRDKAKFLLVDLLHLQTLQKKQGLPQSQNTAKIQAIADGRSPNASNRAHAPGSARSLARLMQADPEKASELAFQDLEDSMNWIRAPHGKASGKHNDEIRDALAKRVHALESALPGNLKIIPEVALMHIEHEFLKTKNYVNDETMLGDAVTDIPRENFYVTEDGYAWDMDELAQAITANGGIMRNPLSRQMFTPKDIRGIVSHPEGKRLAALQVEQHEMSKGVRPDTIDHLDKLGKILLEDQSSDQLASRHAIDEFMAYCATLPEAEQKCLNGLKCPAKDSHTGQSYDFTIGEAVRDAKGNRVCFHKTGDFIQQAARHLRANVGAPPPDPDKCAVM</sequence>
<accession>A0A1Y1ZZ42</accession>
<reference evidence="2 3" key="1">
    <citation type="submission" date="2016-07" db="EMBL/GenBank/DDBJ databases">
        <title>Pervasive Adenine N6-methylation of Active Genes in Fungi.</title>
        <authorList>
            <consortium name="DOE Joint Genome Institute"/>
            <person name="Mondo S.J."/>
            <person name="Dannebaum R.O."/>
            <person name="Kuo R.C."/>
            <person name="Labutti K."/>
            <person name="Haridas S."/>
            <person name="Kuo A."/>
            <person name="Salamov A."/>
            <person name="Ahrendt S.R."/>
            <person name="Lipzen A."/>
            <person name="Sullivan W."/>
            <person name="Andreopoulos W.B."/>
            <person name="Clum A."/>
            <person name="Lindquist E."/>
            <person name="Daum C."/>
            <person name="Ramamoorthy G.K."/>
            <person name="Gryganskyi A."/>
            <person name="Culley D."/>
            <person name="Magnuson J.K."/>
            <person name="James T.Y."/>
            <person name="O'Malley M.A."/>
            <person name="Stajich J.E."/>
            <person name="Spatafora J.W."/>
            <person name="Visel A."/>
            <person name="Grigoriev I.V."/>
        </authorList>
    </citation>
    <scope>NUCLEOTIDE SEQUENCE [LARGE SCALE GENOMIC DNA]</scope>
    <source>
        <strain evidence="2 3">CBS 115471</strain>
    </source>
</reference>
<evidence type="ECO:0000313" key="3">
    <source>
        <dbReference type="Proteomes" id="UP000193144"/>
    </source>
</evidence>
<organism evidence="2 3">
    <name type="scientific">Clohesyomyces aquaticus</name>
    <dbReference type="NCBI Taxonomy" id="1231657"/>
    <lineage>
        <taxon>Eukaryota</taxon>
        <taxon>Fungi</taxon>
        <taxon>Dikarya</taxon>
        <taxon>Ascomycota</taxon>
        <taxon>Pezizomycotina</taxon>
        <taxon>Dothideomycetes</taxon>
        <taxon>Pleosporomycetidae</taxon>
        <taxon>Pleosporales</taxon>
        <taxon>Lindgomycetaceae</taxon>
        <taxon>Clohesyomyces</taxon>
    </lineage>
</organism>
<comment type="caution">
    <text evidence="2">The sequence shown here is derived from an EMBL/GenBank/DDBJ whole genome shotgun (WGS) entry which is preliminary data.</text>
</comment>
<evidence type="ECO:0000256" key="1">
    <source>
        <dbReference type="SAM" id="MobiDB-lite"/>
    </source>
</evidence>
<proteinExistence type="predicted"/>